<comment type="caution">
    <text evidence="2">The sequence shown here is derived from an EMBL/GenBank/DDBJ whole genome shotgun (WGS) entry which is preliminary data.</text>
</comment>
<dbReference type="Proteomes" id="UP001164929">
    <property type="component" value="Chromosome 6"/>
</dbReference>
<proteinExistence type="predicted"/>
<evidence type="ECO:0000256" key="1">
    <source>
        <dbReference type="SAM" id="SignalP"/>
    </source>
</evidence>
<keyword evidence="1" id="KW-0732">Signal</keyword>
<dbReference type="EMBL" id="JAQIZT010000006">
    <property type="protein sequence ID" value="KAJ6993074.1"/>
    <property type="molecule type" value="Genomic_DNA"/>
</dbReference>
<organism evidence="2 3">
    <name type="scientific">Populus alba x Populus x berolinensis</name>
    <dbReference type="NCBI Taxonomy" id="444605"/>
    <lineage>
        <taxon>Eukaryota</taxon>
        <taxon>Viridiplantae</taxon>
        <taxon>Streptophyta</taxon>
        <taxon>Embryophyta</taxon>
        <taxon>Tracheophyta</taxon>
        <taxon>Spermatophyta</taxon>
        <taxon>Magnoliopsida</taxon>
        <taxon>eudicotyledons</taxon>
        <taxon>Gunneridae</taxon>
        <taxon>Pentapetalae</taxon>
        <taxon>rosids</taxon>
        <taxon>fabids</taxon>
        <taxon>Malpighiales</taxon>
        <taxon>Salicaceae</taxon>
        <taxon>Saliceae</taxon>
        <taxon>Populus</taxon>
    </lineage>
</organism>
<evidence type="ECO:0008006" key="4">
    <source>
        <dbReference type="Google" id="ProtNLM"/>
    </source>
</evidence>
<feature type="signal peptide" evidence="1">
    <location>
        <begin position="1"/>
        <end position="15"/>
    </location>
</feature>
<sequence length="96" mass="10669">MILILLFSISHPALLLQLNVSILMCSRSLLSACSQSQVGFPGLQIRDPCLMLLAKPITLKSAVTWRKMPYTYYCSWLYSQRLNSVLLCCLESGGGV</sequence>
<keyword evidence="3" id="KW-1185">Reference proteome</keyword>
<reference evidence="2" key="1">
    <citation type="journal article" date="2023" name="Mol. Ecol. Resour.">
        <title>Chromosome-level genome assembly of a triploid poplar Populus alba 'Berolinensis'.</title>
        <authorList>
            <person name="Chen S."/>
            <person name="Yu Y."/>
            <person name="Wang X."/>
            <person name="Wang S."/>
            <person name="Zhang T."/>
            <person name="Zhou Y."/>
            <person name="He R."/>
            <person name="Meng N."/>
            <person name="Wang Y."/>
            <person name="Liu W."/>
            <person name="Liu Z."/>
            <person name="Liu J."/>
            <person name="Guo Q."/>
            <person name="Huang H."/>
            <person name="Sederoff R.R."/>
            <person name="Wang G."/>
            <person name="Qu G."/>
            <person name="Chen S."/>
        </authorList>
    </citation>
    <scope>NUCLEOTIDE SEQUENCE</scope>
    <source>
        <strain evidence="2">SC-2020</strain>
    </source>
</reference>
<evidence type="ECO:0000313" key="2">
    <source>
        <dbReference type="EMBL" id="KAJ6993074.1"/>
    </source>
</evidence>
<protein>
    <recommendedName>
        <fullName evidence="4">Secreted protein</fullName>
    </recommendedName>
</protein>
<name>A0AAD6QMI8_9ROSI</name>
<gene>
    <name evidence="2" type="ORF">NC653_016261</name>
</gene>
<dbReference type="AlphaFoldDB" id="A0AAD6QMI8"/>
<accession>A0AAD6QMI8</accession>
<feature type="chain" id="PRO_5042018309" description="Secreted protein" evidence="1">
    <location>
        <begin position="16"/>
        <end position="96"/>
    </location>
</feature>
<evidence type="ECO:0000313" key="3">
    <source>
        <dbReference type="Proteomes" id="UP001164929"/>
    </source>
</evidence>